<evidence type="ECO:0000256" key="8">
    <source>
        <dbReference type="HAMAP-Rule" id="MF_00376"/>
    </source>
</evidence>
<dbReference type="PROSITE" id="PS51219">
    <property type="entry name" value="DPCK"/>
    <property type="match status" value="1"/>
</dbReference>
<dbReference type="KEGG" id="lti:JW886_03770"/>
<accession>A0AA45KHB4</accession>
<dbReference type="Proteomes" id="UP000663608">
    <property type="component" value="Chromosome"/>
</dbReference>
<evidence type="ECO:0000256" key="7">
    <source>
        <dbReference type="ARBA" id="ARBA00022993"/>
    </source>
</evidence>
<comment type="pathway">
    <text evidence="8">Cofactor biosynthesis; coenzyme A biosynthesis; CoA from (R)-pantothenate: step 5/5.</text>
</comment>
<evidence type="ECO:0000256" key="5">
    <source>
        <dbReference type="ARBA" id="ARBA00022777"/>
    </source>
</evidence>
<dbReference type="GO" id="GO:0005737">
    <property type="term" value="C:cytoplasm"/>
    <property type="evidence" value="ECO:0007669"/>
    <property type="project" value="UniProtKB-SubCell"/>
</dbReference>
<evidence type="ECO:0000313" key="10">
    <source>
        <dbReference type="EMBL" id="QSE77372.1"/>
    </source>
</evidence>
<dbReference type="EMBL" id="CP070872">
    <property type="protein sequence ID" value="QSE77372.1"/>
    <property type="molecule type" value="Genomic_DNA"/>
</dbReference>
<dbReference type="InterPro" id="IPR027417">
    <property type="entry name" value="P-loop_NTPase"/>
</dbReference>
<evidence type="ECO:0000256" key="1">
    <source>
        <dbReference type="ARBA" id="ARBA00009018"/>
    </source>
</evidence>
<keyword evidence="11" id="KW-1185">Reference proteome</keyword>
<evidence type="ECO:0000313" key="11">
    <source>
        <dbReference type="Proteomes" id="UP000663608"/>
    </source>
</evidence>
<dbReference type="Pfam" id="PF01121">
    <property type="entry name" value="CoaE"/>
    <property type="match status" value="2"/>
</dbReference>
<dbReference type="GO" id="GO:0004140">
    <property type="term" value="F:dephospho-CoA kinase activity"/>
    <property type="evidence" value="ECO:0007669"/>
    <property type="project" value="UniProtKB-UniRule"/>
</dbReference>
<comment type="subcellular location">
    <subcellularLocation>
        <location evidence="8">Cytoplasm</location>
    </subcellularLocation>
</comment>
<evidence type="ECO:0000256" key="6">
    <source>
        <dbReference type="ARBA" id="ARBA00022840"/>
    </source>
</evidence>
<keyword evidence="7 8" id="KW-0173">Coenzyme A biosynthesis</keyword>
<comment type="function">
    <text evidence="8">Catalyzes the phosphorylation of the 3'-hydroxyl group of dephosphocoenzyme A to form coenzyme A.</text>
</comment>
<dbReference type="PANTHER" id="PTHR10695">
    <property type="entry name" value="DEPHOSPHO-COA KINASE-RELATED"/>
    <property type="match status" value="1"/>
</dbReference>
<dbReference type="HAMAP" id="MF_00376">
    <property type="entry name" value="Dephospho_CoA_kinase"/>
    <property type="match status" value="1"/>
</dbReference>
<protein>
    <recommendedName>
        <fullName evidence="8 9">Dephospho-CoA kinase</fullName>
        <ecNumber evidence="8 9">2.7.1.24</ecNumber>
    </recommendedName>
    <alternativeName>
        <fullName evidence="8">Dephosphocoenzyme A kinase</fullName>
    </alternativeName>
</protein>
<feature type="binding site" evidence="8">
    <location>
        <begin position="12"/>
        <end position="17"/>
    </location>
    <ligand>
        <name>ATP</name>
        <dbReference type="ChEBI" id="CHEBI:30616"/>
    </ligand>
</feature>
<dbReference type="FunFam" id="3.40.50.300:FF:000991">
    <property type="entry name" value="Dephospho-CoA kinase"/>
    <property type="match status" value="1"/>
</dbReference>
<keyword evidence="6 8" id="KW-0067">ATP-binding</keyword>
<keyword evidence="4 8" id="KW-0547">Nucleotide-binding</keyword>
<gene>
    <name evidence="8" type="primary">coaE</name>
    <name evidence="10" type="ORF">JW886_03770</name>
</gene>
<proteinExistence type="inferred from homology"/>
<dbReference type="InterPro" id="IPR001977">
    <property type="entry name" value="Depp_CoAkinase"/>
</dbReference>
<keyword evidence="5 8" id="KW-0418">Kinase</keyword>
<dbReference type="AlphaFoldDB" id="A0AA45KHB4"/>
<dbReference type="CDD" id="cd02022">
    <property type="entry name" value="DPCK"/>
    <property type="match status" value="1"/>
</dbReference>
<dbReference type="NCBIfam" id="TIGR00152">
    <property type="entry name" value="dephospho-CoA kinase"/>
    <property type="match status" value="2"/>
</dbReference>
<comment type="catalytic activity">
    <reaction evidence="8">
        <text>3'-dephospho-CoA + ATP = ADP + CoA + H(+)</text>
        <dbReference type="Rhea" id="RHEA:18245"/>
        <dbReference type="ChEBI" id="CHEBI:15378"/>
        <dbReference type="ChEBI" id="CHEBI:30616"/>
        <dbReference type="ChEBI" id="CHEBI:57287"/>
        <dbReference type="ChEBI" id="CHEBI:57328"/>
        <dbReference type="ChEBI" id="CHEBI:456216"/>
        <dbReference type="EC" id="2.7.1.24"/>
    </reaction>
</comment>
<evidence type="ECO:0000256" key="3">
    <source>
        <dbReference type="ARBA" id="ARBA00022679"/>
    </source>
</evidence>
<organism evidence="10 11">
    <name type="scientific">Lactococcus taiwanensis</name>
    <dbReference type="NCBI Taxonomy" id="1151742"/>
    <lineage>
        <taxon>Bacteria</taxon>
        <taxon>Bacillati</taxon>
        <taxon>Bacillota</taxon>
        <taxon>Bacilli</taxon>
        <taxon>Lactobacillales</taxon>
        <taxon>Streptococcaceae</taxon>
        <taxon>Lactococcus</taxon>
    </lineage>
</organism>
<sequence>MKKVIGLTGGIASGKSTVVDFLISKGYQVIDADQVVRQLQLPGGKLYEAIVSHFGRDFIDSSGQLDRAKLGKLVFADPNKRQELSTIQDDIIRQELYAQRARLLEKTEIATASGDKKFADHLLMAPSVDEVFFMDIPLLLEYNYTGFDEIWLVYIDETTQLERLMARNHFTKEEAKQRIAAQMPLWKKREVADRILDNSGSIAELEKQVEDALMQLNRKKRGKSNENC</sequence>
<reference evidence="10 11" key="1">
    <citation type="submission" date="2021-02" db="EMBL/GenBank/DDBJ databases">
        <title>Complete genome sequence of Lactococcus lactis strain K_LL004.</title>
        <authorList>
            <person name="Kim H.B."/>
        </authorList>
    </citation>
    <scope>NUCLEOTIDE SEQUENCE [LARGE SCALE GENOMIC DNA]</scope>
    <source>
        <strain evidence="10 11">K_LL004</strain>
    </source>
</reference>
<name>A0AA45KHB4_9LACT</name>
<evidence type="ECO:0000256" key="2">
    <source>
        <dbReference type="ARBA" id="ARBA00022490"/>
    </source>
</evidence>
<evidence type="ECO:0000256" key="4">
    <source>
        <dbReference type="ARBA" id="ARBA00022741"/>
    </source>
</evidence>
<keyword evidence="3 8" id="KW-0808">Transferase</keyword>
<dbReference type="RefSeq" id="WP_205872344.1">
    <property type="nucleotide sequence ID" value="NZ_CP070872.1"/>
</dbReference>
<dbReference type="PANTHER" id="PTHR10695:SF46">
    <property type="entry name" value="BIFUNCTIONAL COENZYME A SYNTHASE-RELATED"/>
    <property type="match status" value="1"/>
</dbReference>
<dbReference type="GO" id="GO:0015937">
    <property type="term" value="P:coenzyme A biosynthetic process"/>
    <property type="evidence" value="ECO:0007669"/>
    <property type="project" value="UniProtKB-UniRule"/>
</dbReference>
<keyword evidence="2 8" id="KW-0963">Cytoplasm</keyword>
<dbReference type="SUPFAM" id="SSF52540">
    <property type="entry name" value="P-loop containing nucleoside triphosphate hydrolases"/>
    <property type="match status" value="1"/>
</dbReference>
<comment type="similarity">
    <text evidence="1 8">Belongs to the CoaE family.</text>
</comment>
<evidence type="ECO:0000256" key="9">
    <source>
        <dbReference type="NCBIfam" id="TIGR00152"/>
    </source>
</evidence>
<dbReference type="GO" id="GO:0005524">
    <property type="term" value="F:ATP binding"/>
    <property type="evidence" value="ECO:0007669"/>
    <property type="project" value="UniProtKB-UniRule"/>
</dbReference>
<dbReference type="EC" id="2.7.1.24" evidence="8 9"/>
<dbReference type="Gene3D" id="3.40.50.300">
    <property type="entry name" value="P-loop containing nucleotide triphosphate hydrolases"/>
    <property type="match status" value="1"/>
</dbReference>